<evidence type="ECO:0000256" key="2">
    <source>
        <dbReference type="ARBA" id="ARBA00023015"/>
    </source>
</evidence>
<evidence type="ECO:0000256" key="3">
    <source>
        <dbReference type="ARBA" id="ARBA00023125"/>
    </source>
</evidence>
<sequence>MAVESKVMSIGVVCELTGLTERKIRYYEQRKLIFPDRTKGGNRRYSFQDVEKLMDIHQKMQEGFNTVELRESPRSHRRRCTPIYP</sequence>
<reference evidence="6 7" key="1">
    <citation type="submission" date="2020-04" db="EMBL/GenBank/DDBJ databases">
        <title>Paenibacillus algicola sp. nov., a novel marine bacterium producing alginate lyase.</title>
        <authorList>
            <person name="Huang H."/>
        </authorList>
    </citation>
    <scope>NUCLEOTIDE SEQUENCE [LARGE SCALE GENOMIC DNA]</scope>
    <source>
        <strain evidence="6 7">L7-75</strain>
    </source>
</reference>
<dbReference type="SMART" id="SM00422">
    <property type="entry name" value="HTH_MERR"/>
    <property type="match status" value="1"/>
</dbReference>
<dbReference type="GO" id="GO:0003700">
    <property type="term" value="F:DNA-binding transcription factor activity"/>
    <property type="evidence" value="ECO:0007669"/>
    <property type="project" value="InterPro"/>
</dbReference>
<dbReference type="Gene3D" id="1.10.1660.10">
    <property type="match status" value="1"/>
</dbReference>
<protein>
    <submittedName>
        <fullName evidence="6">MerR family transcriptional regulator</fullName>
    </submittedName>
</protein>
<dbReference type="InterPro" id="IPR009061">
    <property type="entry name" value="DNA-bd_dom_put_sf"/>
</dbReference>
<organism evidence="6 7">
    <name type="scientific">Paenibacillus lemnae</name>
    <dbReference type="NCBI Taxonomy" id="1330551"/>
    <lineage>
        <taxon>Bacteria</taxon>
        <taxon>Bacillati</taxon>
        <taxon>Bacillota</taxon>
        <taxon>Bacilli</taxon>
        <taxon>Bacillales</taxon>
        <taxon>Paenibacillaceae</taxon>
        <taxon>Paenibacillus</taxon>
    </lineage>
</organism>
<dbReference type="InterPro" id="IPR047057">
    <property type="entry name" value="MerR_fam"/>
</dbReference>
<comment type="caution">
    <text evidence="6">The sequence shown here is derived from an EMBL/GenBank/DDBJ whole genome shotgun (WGS) entry which is preliminary data.</text>
</comment>
<keyword evidence="2" id="KW-0805">Transcription regulation</keyword>
<accession>A0A848MAK0</accession>
<dbReference type="AlphaFoldDB" id="A0A848MAK0"/>
<dbReference type="Pfam" id="PF13411">
    <property type="entry name" value="MerR_1"/>
    <property type="match status" value="1"/>
</dbReference>
<dbReference type="EMBL" id="JABBPN010000030">
    <property type="protein sequence ID" value="NMO98107.1"/>
    <property type="molecule type" value="Genomic_DNA"/>
</dbReference>
<dbReference type="GO" id="GO:0003677">
    <property type="term" value="F:DNA binding"/>
    <property type="evidence" value="ECO:0007669"/>
    <property type="project" value="UniProtKB-KW"/>
</dbReference>
<keyword evidence="4" id="KW-0804">Transcription</keyword>
<gene>
    <name evidence="6" type="ORF">HII30_20350</name>
</gene>
<dbReference type="PANTHER" id="PTHR30204:SF65">
    <property type="entry name" value="HTH-TYPE TRANSCRIPTIONAL REGULATOR TNRA"/>
    <property type="match status" value="1"/>
</dbReference>
<keyword evidence="1" id="KW-0678">Repressor</keyword>
<dbReference type="PANTHER" id="PTHR30204">
    <property type="entry name" value="REDOX-CYCLING DRUG-SENSING TRANSCRIPTIONAL ACTIVATOR SOXR"/>
    <property type="match status" value="1"/>
</dbReference>
<keyword evidence="3" id="KW-0238">DNA-binding</keyword>
<dbReference type="SUPFAM" id="SSF46955">
    <property type="entry name" value="Putative DNA-binding domain"/>
    <property type="match status" value="1"/>
</dbReference>
<evidence type="ECO:0000256" key="1">
    <source>
        <dbReference type="ARBA" id="ARBA00022491"/>
    </source>
</evidence>
<dbReference type="PROSITE" id="PS50937">
    <property type="entry name" value="HTH_MERR_2"/>
    <property type="match status" value="1"/>
</dbReference>
<name>A0A848MAK0_PAELE</name>
<keyword evidence="7" id="KW-1185">Reference proteome</keyword>
<evidence type="ECO:0000259" key="5">
    <source>
        <dbReference type="PROSITE" id="PS50937"/>
    </source>
</evidence>
<proteinExistence type="predicted"/>
<evidence type="ECO:0000313" key="6">
    <source>
        <dbReference type="EMBL" id="NMO98107.1"/>
    </source>
</evidence>
<feature type="domain" description="HTH merR-type" evidence="5">
    <location>
        <begin position="7"/>
        <end position="53"/>
    </location>
</feature>
<dbReference type="InterPro" id="IPR000551">
    <property type="entry name" value="MerR-type_HTH_dom"/>
</dbReference>
<evidence type="ECO:0000256" key="4">
    <source>
        <dbReference type="ARBA" id="ARBA00023163"/>
    </source>
</evidence>
<evidence type="ECO:0000313" key="7">
    <source>
        <dbReference type="Proteomes" id="UP000565468"/>
    </source>
</evidence>
<dbReference type="Proteomes" id="UP000565468">
    <property type="component" value="Unassembled WGS sequence"/>
</dbReference>